<dbReference type="Proteomes" id="UP000715781">
    <property type="component" value="Unassembled WGS sequence"/>
</dbReference>
<feature type="region of interest" description="Disordered" evidence="1">
    <location>
        <begin position="230"/>
        <end position="256"/>
    </location>
</feature>
<sequence length="256" mass="30335">MMAQNEEILVQAPRLPSKVQAKPPANEQSQPVTIDSIQQPVKVQQPIEVVVPPTPLANQVFPVLITVFGSFVAAGISSYLAWIIAKRNYDRQINDQKKNQQRSDTFQMAEEFNSYSMWLARVEAHKKFVQQGNGSVPRDIRKDYEEKSTEELAPIFRVIYFYKRLDTLKSREKIDLELAQNLFYEIYKWWFDNYFKHQINYIKDDPEWNDFIVKYDWLYDYIPSNLNNDEPKKLPENQQAPVHLKQFVEERQEPTR</sequence>
<reference evidence="3" key="1">
    <citation type="submission" date="2021-05" db="EMBL/GenBank/DDBJ databases">
        <authorList>
            <person name="Pietrasiak N."/>
            <person name="Ward R."/>
            <person name="Stajich J.E."/>
            <person name="Kurbessoian T."/>
        </authorList>
    </citation>
    <scope>NUCLEOTIDE SEQUENCE</scope>
    <source>
        <strain evidence="3">JT2-VF2</strain>
    </source>
</reference>
<proteinExistence type="predicted"/>
<name>A0A951Q5F1_9NOST</name>
<protein>
    <submittedName>
        <fullName evidence="3">Uncharacterized protein</fullName>
    </submittedName>
</protein>
<keyword evidence="2" id="KW-0812">Transmembrane</keyword>
<feature type="compositionally biased region" description="Basic and acidic residues" evidence="1">
    <location>
        <begin position="246"/>
        <end position="256"/>
    </location>
</feature>
<organism evidence="3 4">
    <name type="scientific">Mojavia pulchra JT2-VF2</name>
    <dbReference type="NCBI Taxonomy" id="287848"/>
    <lineage>
        <taxon>Bacteria</taxon>
        <taxon>Bacillati</taxon>
        <taxon>Cyanobacteriota</taxon>
        <taxon>Cyanophyceae</taxon>
        <taxon>Nostocales</taxon>
        <taxon>Nostocaceae</taxon>
    </lineage>
</organism>
<evidence type="ECO:0000313" key="3">
    <source>
        <dbReference type="EMBL" id="MBW4566129.1"/>
    </source>
</evidence>
<keyword evidence="2" id="KW-0472">Membrane</keyword>
<reference evidence="3" key="2">
    <citation type="journal article" date="2022" name="Microbiol. Resour. Announc.">
        <title>Metagenome Sequencing to Explore Phylogenomics of Terrestrial Cyanobacteria.</title>
        <authorList>
            <person name="Ward R.D."/>
            <person name="Stajich J.E."/>
            <person name="Johansen J.R."/>
            <person name="Huntemann M."/>
            <person name="Clum A."/>
            <person name="Foster B."/>
            <person name="Foster B."/>
            <person name="Roux S."/>
            <person name="Palaniappan K."/>
            <person name="Varghese N."/>
            <person name="Mukherjee S."/>
            <person name="Reddy T.B.K."/>
            <person name="Daum C."/>
            <person name="Copeland A."/>
            <person name="Chen I.A."/>
            <person name="Ivanova N.N."/>
            <person name="Kyrpides N.C."/>
            <person name="Shapiro N."/>
            <person name="Eloe-Fadrosh E.A."/>
            <person name="Pietrasiak N."/>
        </authorList>
    </citation>
    <scope>NUCLEOTIDE SEQUENCE</scope>
    <source>
        <strain evidence="3">JT2-VF2</strain>
    </source>
</reference>
<evidence type="ECO:0000313" key="4">
    <source>
        <dbReference type="Proteomes" id="UP000715781"/>
    </source>
</evidence>
<evidence type="ECO:0000256" key="1">
    <source>
        <dbReference type="SAM" id="MobiDB-lite"/>
    </source>
</evidence>
<comment type="caution">
    <text evidence="3">The sequence shown here is derived from an EMBL/GenBank/DDBJ whole genome shotgun (WGS) entry which is preliminary data.</text>
</comment>
<dbReference type="EMBL" id="JAHHHN010000061">
    <property type="protein sequence ID" value="MBW4566129.1"/>
    <property type="molecule type" value="Genomic_DNA"/>
</dbReference>
<dbReference type="AlphaFoldDB" id="A0A951Q5F1"/>
<keyword evidence="2" id="KW-1133">Transmembrane helix</keyword>
<feature type="transmembrane region" description="Helical" evidence="2">
    <location>
        <begin position="60"/>
        <end position="84"/>
    </location>
</feature>
<evidence type="ECO:0000256" key="2">
    <source>
        <dbReference type="SAM" id="Phobius"/>
    </source>
</evidence>
<feature type="region of interest" description="Disordered" evidence="1">
    <location>
        <begin position="13"/>
        <end position="32"/>
    </location>
</feature>
<accession>A0A951Q5F1</accession>
<gene>
    <name evidence="3" type="ORF">KME32_34670</name>
</gene>